<keyword evidence="2" id="KW-1185">Reference proteome</keyword>
<sequence length="105" mass="11382">MFSQVPPSAIFNGLEIMKLSGLFSSVVNLSLRSNKLKTAAASGLAIGVNLAEWAMLQHRKGSIEKLVDPHIAITISLESLGKYVEAAEKCLSEFEVGRPSMCFRT</sequence>
<reference evidence="1 2" key="1">
    <citation type="submission" date="2024-11" db="EMBL/GenBank/DDBJ databases">
        <title>A near-complete genome assembly of Cinchona calisaya.</title>
        <authorList>
            <person name="Lian D.C."/>
            <person name="Zhao X.W."/>
            <person name="Wei L."/>
        </authorList>
    </citation>
    <scope>NUCLEOTIDE SEQUENCE [LARGE SCALE GENOMIC DNA]</scope>
    <source>
        <tissue evidence="1">Nenye</tissue>
    </source>
</reference>
<dbReference type="Proteomes" id="UP001630127">
    <property type="component" value="Unassembled WGS sequence"/>
</dbReference>
<protein>
    <submittedName>
        <fullName evidence="1">Uncharacterized protein</fullName>
    </submittedName>
</protein>
<comment type="caution">
    <text evidence="1">The sequence shown here is derived from an EMBL/GenBank/DDBJ whole genome shotgun (WGS) entry which is preliminary data.</text>
</comment>
<evidence type="ECO:0000313" key="1">
    <source>
        <dbReference type="EMBL" id="KAL3513138.1"/>
    </source>
</evidence>
<dbReference type="EMBL" id="JBJUIK010000011">
    <property type="protein sequence ID" value="KAL3513138.1"/>
    <property type="molecule type" value="Genomic_DNA"/>
</dbReference>
<organism evidence="1 2">
    <name type="scientific">Cinchona calisaya</name>
    <dbReference type="NCBI Taxonomy" id="153742"/>
    <lineage>
        <taxon>Eukaryota</taxon>
        <taxon>Viridiplantae</taxon>
        <taxon>Streptophyta</taxon>
        <taxon>Embryophyta</taxon>
        <taxon>Tracheophyta</taxon>
        <taxon>Spermatophyta</taxon>
        <taxon>Magnoliopsida</taxon>
        <taxon>eudicotyledons</taxon>
        <taxon>Gunneridae</taxon>
        <taxon>Pentapetalae</taxon>
        <taxon>asterids</taxon>
        <taxon>lamiids</taxon>
        <taxon>Gentianales</taxon>
        <taxon>Rubiaceae</taxon>
        <taxon>Cinchonoideae</taxon>
        <taxon>Cinchoneae</taxon>
        <taxon>Cinchona</taxon>
    </lineage>
</organism>
<proteinExistence type="predicted"/>
<accession>A0ABD2Z5V7</accession>
<evidence type="ECO:0000313" key="2">
    <source>
        <dbReference type="Proteomes" id="UP001630127"/>
    </source>
</evidence>
<gene>
    <name evidence="1" type="ORF">ACH5RR_025855</name>
</gene>
<dbReference type="AlphaFoldDB" id="A0ABD2Z5V7"/>
<name>A0ABD2Z5V7_9GENT</name>